<feature type="domain" description="Cytochrome c" evidence="5">
    <location>
        <begin position="62"/>
        <end position="138"/>
    </location>
</feature>
<gene>
    <name evidence="6" type="ORF">HW561_13120</name>
</gene>
<organism evidence="6 7">
    <name type="scientific">Ruegeria haliotis</name>
    <dbReference type="NCBI Taxonomy" id="2747601"/>
    <lineage>
        <taxon>Bacteria</taxon>
        <taxon>Pseudomonadati</taxon>
        <taxon>Pseudomonadota</taxon>
        <taxon>Alphaproteobacteria</taxon>
        <taxon>Rhodobacterales</taxon>
        <taxon>Roseobacteraceae</taxon>
        <taxon>Ruegeria</taxon>
    </lineage>
</organism>
<proteinExistence type="predicted"/>
<keyword evidence="1 4" id="KW-0349">Heme</keyword>
<evidence type="ECO:0000313" key="7">
    <source>
        <dbReference type="Proteomes" id="UP000630805"/>
    </source>
</evidence>
<dbReference type="EMBL" id="JABXWT010000006">
    <property type="protein sequence ID" value="NVO56727.1"/>
    <property type="molecule type" value="Genomic_DNA"/>
</dbReference>
<evidence type="ECO:0000256" key="4">
    <source>
        <dbReference type="PROSITE-ProRule" id="PRU00433"/>
    </source>
</evidence>
<dbReference type="Proteomes" id="UP000630805">
    <property type="component" value="Unassembled WGS sequence"/>
</dbReference>
<keyword evidence="3 4" id="KW-0408">Iron</keyword>
<keyword evidence="2 4" id="KW-0479">Metal-binding</keyword>
<dbReference type="SUPFAM" id="SSF46626">
    <property type="entry name" value="Cytochrome c"/>
    <property type="match status" value="1"/>
</dbReference>
<evidence type="ECO:0000259" key="5">
    <source>
        <dbReference type="PROSITE" id="PS51007"/>
    </source>
</evidence>
<dbReference type="InterPro" id="IPR036909">
    <property type="entry name" value="Cyt_c-like_dom_sf"/>
</dbReference>
<evidence type="ECO:0000256" key="2">
    <source>
        <dbReference type="ARBA" id="ARBA00022723"/>
    </source>
</evidence>
<sequence length="138" mass="14942">MQTKVLVLATDRICERWMLQNSGMEMPSRSLTMIASVGCLIAGAACAGDTPDLEPDVLELQGDVELGAYLSAECVTCHQSRTSAEGIPQIAGLAPQEFVLAMHAYKQNLRQHPIMQMMAARLNDEDIAALAAYFSALE</sequence>
<protein>
    <submittedName>
        <fullName evidence="6">C-type cytochrome</fullName>
    </submittedName>
</protein>
<dbReference type="Gene3D" id="1.10.760.10">
    <property type="entry name" value="Cytochrome c-like domain"/>
    <property type="match status" value="1"/>
</dbReference>
<dbReference type="PROSITE" id="PS51007">
    <property type="entry name" value="CYTC"/>
    <property type="match status" value="1"/>
</dbReference>
<comment type="caution">
    <text evidence="6">The sequence shown here is derived from an EMBL/GenBank/DDBJ whole genome shotgun (WGS) entry which is preliminary data.</text>
</comment>
<accession>A0ABX2PRF9</accession>
<evidence type="ECO:0000313" key="6">
    <source>
        <dbReference type="EMBL" id="NVO56727.1"/>
    </source>
</evidence>
<dbReference type="InterPro" id="IPR009056">
    <property type="entry name" value="Cyt_c-like_dom"/>
</dbReference>
<keyword evidence="7" id="KW-1185">Reference proteome</keyword>
<reference evidence="6 7" key="1">
    <citation type="submission" date="2020-06" db="EMBL/GenBank/DDBJ databases">
        <authorList>
            <person name="Cao W.R."/>
        </authorList>
    </citation>
    <scope>NUCLEOTIDE SEQUENCE [LARGE SCALE GENOMIC DNA]</scope>
    <source>
        <strain evidence="6 7">B1Z28</strain>
    </source>
</reference>
<name>A0ABX2PRF9_9RHOB</name>
<dbReference type="Pfam" id="PF00034">
    <property type="entry name" value="Cytochrom_C"/>
    <property type="match status" value="1"/>
</dbReference>
<dbReference type="RefSeq" id="WP_176865445.1">
    <property type="nucleotide sequence ID" value="NZ_JABXWT010000006.1"/>
</dbReference>
<evidence type="ECO:0000256" key="1">
    <source>
        <dbReference type="ARBA" id="ARBA00022617"/>
    </source>
</evidence>
<evidence type="ECO:0000256" key="3">
    <source>
        <dbReference type="ARBA" id="ARBA00023004"/>
    </source>
</evidence>